<gene>
    <name evidence="1" type="ORF">EV420DRAFT_1476990</name>
</gene>
<name>A0AA39TPT8_ARMTA</name>
<reference evidence="1" key="1">
    <citation type="submission" date="2023-06" db="EMBL/GenBank/DDBJ databases">
        <authorList>
            <consortium name="Lawrence Berkeley National Laboratory"/>
            <person name="Ahrendt S."/>
            <person name="Sahu N."/>
            <person name="Indic B."/>
            <person name="Wong-Bajracharya J."/>
            <person name="Merenyi Z."/>
            <person name="Ke H.-M."/>
            <person name="Monk M."/>
            <person name="Kocsube S."/>
            <person name="Drula E."/>
            <person name="Lipzen A."/>
            <person name="Balint B."/>
            <person name="Henrissat B."/>
            <person name="Andreopoulos B."/>
            <person name="Martin F.M."/>
            <person name="Harder C.B."/>
            <person name="Rigling D."/>
            <person name="Ford K.L."/>
            <person name="Foster G.D."/>
            <person name="Pangilinan J."/>
            <person name="Papanicolaou A."/>
            <person name="Barry K."/>
            <person name="LaButti K."/>
            <person name="Viragh M."/>
            <person name="Koriabine M."/>
            <person name="Yan M."/>
            <person name="Riley R."/>
            <person name="Champramary S."/>
            <person name="Plett K.L."/>
            <person name="Tsai I.J."/>
            <person name="Slot J."/>
            <person name="Sipos G."/>
            <person name="Plett J."/>
            <person name="Nagy L.G."/>
            <person name="Grigoriev I.V."/>
        </authorList>
    </citation>
    <scope>NUCLEOTIDE SEQUENCE</scope>
    <source>
        <strain evidence="1">CCBAS 213</strain>
    </source>
</reference>
<dbReference type="RefSeq" id="XP_060333850.1">
    <property type="nucleotide sequence ID" value="XM_060469377.1"/>
</dbReference>
<proteinExistence type="predicted"/>
<comment type="caution">
    <text evidence="1">The sequence shown here is derived from an EMBL/GenBank/DDBJ whole genome shotgun (WGS) entry which is preliminary data.</text>
</comment>
<dbReference type="Proteomes" id="UP001175211">
    <property type="component" value="Unassembled WGS sequence"/>
</dbReference>
<dbReference type="GeneID" id="85352925"/>
<protein>
    <submittedName>
        <fullName evidence="1">Uncharacterized protein</fullName>
    </submittedName>
</protein>
<dbReference type="AlphaFoldDB" id="A0AA39TPT8"/>
<organism evidence="1 2">
    <name type="scientific">Armillaria tabescens</name>
    <name type="common">Ringless honey mushroom</name>
    <name type="synonym">Agaricus tabescens</name>
    <dbReference type="NCBI Taxonomy" id="1929756"/>
    <lineage>
        <taxon>Eukaryota</taxon>
        <taxon>Fungi</taxon>
        <taxon>Dikarya</taxon>
        <taxon>Basidiomycota</taxon>
        <taxon>Agaricomycotina</taxon>
        <taxon>Agaricomycetes</taxon>
        <taxon>Agaricomycetidae</taxon>
        <taxon>Agaricales</taxon>
        <taxon>Marasmiineae</taxon>
        <taxon>Physalacriaceae</taxon>
        <taxon>Desarmillaria</taxon>
    </lineage>
</organism>
<accession>A0AA39TPT8</accession>
<evidence type="ECO:0000313" key="1">
    <source>
        <dbReference type="EMBL" id="KAK0462238.1"/>
    </source>
</evidence>
<dbReference type="EMBL" id="JAUEPS010000009">
    <property type="protein sequence ID" value="KAK0462238.1"/>
    <property type="molecule type" value="Genomic_DNA"/>
</dbReference>
<evidence type="ECO:0000313" key="2">
    <source>
        <dbReference type="Proteomes" id="UP001175211"/>
    </source>
</evidence>
<sequence length="108" mass="12230">MAHVLHDLPEEQKVRIVRGGAPRRFCGNLPLETHIDIWTLGQIYRPTKEYVLLGYCSMVFDGCELGVVCTWECVKSHVSDMSNKVLLDLSPVRQIELKKAGSDLYVRG</sequence>
<keyword evidence="2" id="KW-1185">Reference proteome</keyword>